<feature type="transmembrane region" description="Helical" evidence="2">
    <location>
        <begin position="232"/>
        <end position="249"/>
    </location>
</feature>
<sequence length="497" mass="53347">MVPGRRSRTAPPARAVAALCCWVLVLVVLLPLLVLRSLDARFGAALAVQCVVVVHTGAALARVLTGVRARLIAFGFWLFSYVWLGLAPLAMLATDAYPRGFLVDADAAFVTTVLVETGLVAYSAGSALASWRSSRSSVVLEPLLARRLAPGRVLLLCGVALLLAVVLIPGQGGLSAFFLSRQAANEAAAQAEPSGSAGRAMAAWLLSVPAFWALVALVHVPRFKEGDRVLRGLRWLLLPLLLAVNVVVNNPISQPRFWAGTVVLAVVFGASWLRGPRAFRIGAAGVAAVVLVVFPYSDYFRYDKREPVRVVSLAEQFTSNGDYDAFQQMETGVDYVRRHGFTPSAALGPPLFFVPRTAWPGKPDDAGILLARHAGYTFSNLSAPLWIESYMWAGFPSVLAVFGLIGAVGRRIDDLRHRLRRRPGTLAALLVPAFGFYQLVLLRGSLMAIVGPLALLVCVPLLITRKSRRPSAPSVQESGYAPERAASSPIPTEGART</sequence>
<dbReference type="EMBL" id="CP017157">
    <property type="protein sequence ID" value="AOP48133.1"/>
    <property type="molecule type" value="Genomic_DNA"/>
</dbReference>
<feature type="transmembrane region" description="Helical" evidence="2">
    <location>
        <begin position="200"/>
        <end position="220"/>
    </location>
</feature>
<proteinExistence type="predicted"/>
<evidence type="ECO:0000313" key="4">
    <source>
        <dbReference type="Proteomes" id="UP000094094"/>
    </source>
</evidence>
<evidence type="ECO:0000313" key="3">
    <source>
        <dbReference type="EMBL" id="AOP48133.1"/>
    </source>
</evidence>
<evidence type="ECO:0000256" key="2">
    <source>
        <dbReference type="SAM" id="Phobius"/>
    </source>
</evidence>
<feature type="transmembrane region" description="Helical" evidence="2">
    <location>
        <begin position="424"/>
        <end position="440"/>
    </location>
</feature>
<protein>
    <recommendedName>
        <fullName evidence="5">O-antigen polysaccharide polymerase Wzy</fullName>
    </recommendedName>
</protein>
<feature type="transmembrane region" description="Helical" evidence="2">
    <location>
        <begin position="255"/>
        <end position="273"/>
    </location>
</feature>
<feature type="region of interest" description="Disordered" evidence="1">
    <location>
        <begin position="470"/>
        <end position="497"/>
    </location>
</feature>
<feature type="transmembrane region" description="Helical" evidence="2">
    <location>
        <begin position="71"/>
        <end position="93"/>
    </location>
</feature>
<dbReference type="AlphaFoldDB" id="A0A1D7VN02"/>
<feature type="transmembrane region" description="Helical" evidence="2">
    <location>
        <begin position="12"/>
        <end position="34"/>
    </location>
</feature>
<gene>
    <name evidence="3" type="ORF">SL103_19565</name>
</gene>
<name>A0A1D7VN02_9ACTN</name>
<feature type="transmembrane region" description="Helical" evidence="2">
    <location>
        <begin position="40"/>
        <end position="64"/>
    </location>
</feature>
<feature type="transmembrane region" description="Helical" evidence="2">
    <location>
        <begin position="113"/>
        <end position="132"/>
    </location>
</feature>
<feature type="transmembrane region" description="Helical" evidence="2">
    <location>
        <begin position="446"/>
        <end position="463"/>
    </location>
</feature>
<keyword evidence="2" id="KW-1133">Transmembrane helix</keyword>
<reference evidence="3 4" key="1">
    <citation type="submission" date="2016-09" db="EMBL/GenBank/DDBJ databases">
        <title>Complete genome sequencing of Streptomyces lydicus 103 and metabolic pathways analysis of antibiotic biosynthesis.</title>
        <authorList>
            <person name="Jia N."/>
            <person name="Ding M.-Z."/>
            <person name="Gao F."/>
            <person name="Yuan Y.-J."/>
        </authorList>
    </citation>
    <scope>NUCLEOTIDE SEQUENCE [LARGE SCALE GENOMIC DNA]</scope>
    <source>
        <strain evidence="3 4">103</strain>
    </source>
</reference>
<feature type="transmembrane region" description="Helical" evidence="2">
    <location>
        <begin position="278"/>
        <end position="297"/>
    </location>
</feature>
<keyword evidence="2" id="KW-0812">Transmembrane</keyword>
<evidence type="ECO:0008006" key="5">
    <source>
        <dbReference type="Google" id="ProtNLM"/>
    </source>
</evidence>
<organism evidence="3 4">
    <name type="scientific">Streptomyces lydicus</name>
    <dbReference type="NCBI Taxonomy" id="47763"/>
    <lineage>
        <taxon>Bacteria</taxon>
        <taxon>Bacillati</taxon>
        <taxon>Actinomycetota</taxon>
        <taxon>Actinomycetes</taxon>
        <taxon>Kitasatosporales</taxon>
        <taxon>Streptomycetaceae</taxon>
        <taxon>Streptomyces</taxon>
    </lineage>
</organism>
<accession>A0A1D7VN02</accession>
<feature type="transmembrane region" description="Helical" evidence="2">
    <location>
        <begin position="153"/>
        <end position="180"/>
    </location>
</feature>
<dbReference type="KEGG" id="slc:SL103_19565"/>
<dbReference type="RefSeq" id="WP_069570268.1">
    <property type="nucleotide sequence ID" value="NZ_CP017157.1"/>
</dbReference>
<dbReference type="Proteomes" id="UP000094094">
    <property type="component" value="Chromosome"/>
</dbReference>
<feature type="transmembrane region" description="Helical" evidence="2">
    <location>
        <begin position="390"/>
        <end position="412"/>
    </location>
</feature>
<evidence type="ECO:0000256" key="1">
    <source>
        <dbReference type="SAM" id="MobiDB-lite"/>
    </source>
</evidence>
<keyword evidence="4" id="KW-1185">Reference proteome</keyword>
<keyword evidence="2" id="KW-0472">Membrane</keyword>
<dbReference type="OrthoDB" id="8229713at2"/>